<dbReference type="InterPro" id="IPR050430">
    <property type="entry name" value="Peptidase_S1"/>
</dbReference>
<keyword evidence="6" id="KW-0732">Signal</keyword>
<dbReference type="SUPFAM" id="SSF50494">
    <property type="entry name" value="Trypsin-like serine proteases"/>
    <property type="match status" value="1"/>
</dbReference>
<accession>A0ABD0S9P6</accession>
<dbReference type="GO" id="GO:0008236">
    <property type="term" value="F:serine-type peptidase activity"/>
    <property type="evidence" value="ECO:0007669"/>
    <property type="project" value="UniProtKB-KW"/>
</dbReference>
<dbReference type="Gene3D" id="2.40.10.10">
    <property type="entry name" value="Trypsin-like serine proteases"/>
    <property type="match status" value="1"/>
</dbReference>
<dbReference type="CDD" id="cd00190">
    <property type="entry name" value="Tryp_SPc"/>
    <property type="match status" value="1"/>
</dbReference>
<feature type="domain" description="Peptidase S1" evidence="7">
    <location>
        <begin position="33"/>
        <end position="260"/>
    </location>
</feature>
<evidence type="ECO:0000259" key="7">
    <source>
        <dbReference type="PROSITE" id="PS50240"/>
    </source>
</evidence>
<keyword evidence="5" id="KW-1015">Disulfide bond</keyword>
<reference evidence="8 9" key="1">
    <citation type="submission" date="2024-06" db="EMBL/GenBank/DDBJ databases">
        <title>A chromosome-level genome assembly of beet webworm, Loxostege sticticalis.</title>
        <authorList>
            <person name="Zhang Y."/>
        </authorList>
    </citation>
    <scope>NUCLEOTIDE SEQUENCE [LARGE SCALE GENOMIC DNA]</scope>
    <source>
        <strain evidence="8">AQ028</strain>
        <tissue evidence="8">Male pupae</tissue>
    </source>
</reference>
<dbReference type="SMART" id="SM00020">
    <property type="entry name" value="Tryp_SPc"/>
    <property type="match status" value="1"/>
</dbReference>
<dbReference type="PANTHER" id="PTHR24276:SF91">
    <property type="entry name" value="AT26814P-RELATED"/>
    <property type="match status" value="1"/>
</dbReference>
<dbReference type="Proteomes" id="UP001549921">
    <property type="component" value="Unassembled WGS sequence"/>
</dbReference>
<keyword evidence="2" id="KW-0645">Protease</keyword>
<dbReference type="PRINTS" id="PR00722">
    <property type="entry name" value="CHYMOTRYPSIN"/>
</dbReference>
<dbReference type="InterPro" id="IPR043504">
    <property type="entry name" value="Peptidase_S1_PA_chymotrypsin"/>
</dbReference>
<evidence type="ECO:0000313" key="8">
    <source>
        <dbReference type="EMBL" id="KAL0810784.1"/>
    </source>
</evidence>
<keyword evidence="4" id="KW-0720">Serine protease</keyword>
<evidence type="ECO:0000256" key="6">
    <source>
        <dbReference type="SAM" id="SignalP"/>
    </source>
</evidence>
<dbReference type="PANTHER" id="PTHR24276">
    <property type="entry name" value="POLYSERASE-RELATED"/>
    <property type="match status" value="1"/>
</dbReference>
<evidence type="ECO:0000256" key="5">
    <source>
        <dbReference type="ARBA" id="ARBA00023157"/>
    </source>
</evidence>
<dbReference type="Pfam" id="PF00089">
    <property type="entry name" value="Trypsin"/>
    <property type="match status" value="1"/>
</dbReference>
<dbReference type="InterPro" id="IPR001314">
    <property type="entry name" value="Peptidase_S1A"/>
</dbReference>
<protein>
    <recommendedName>
        <fullName evidence="7">Peptidase S1 domain-containing protein</fullName>
    </recommendedName>
</protein>
<proteinExistence type="inferred from homology"/>
<dbReference type="PROSITE" id="PS50240">
    <property type="entry name" value="TRYPSIN_DOM"/>
    <property type="match status" value="1"/>
</dbReference>
<feature type="chain" id="PRO_5044891089" description="Peptidase S1 domain-containing protein" evidence="6">
    <location>
        <begin position="20"/>
        <end position="266"/>
    </location>
</feature>
<evidence type="ECO:0000256" key="2">
    <source>
        <dbReference type="ARBA" id="ARBA00022670"/>
    </source>
</evidence>
<dbReference type="InterPro" id="IPR001254">
    <property type="entry name" value="Trypsin_dom"/>
</dbReference>
<dbReference type="AlphaFoldDB" id="A0ABD0S9P6"/>
<keyword evidence="3" id="KW-0378">Hydrolase</keyword>
<dbReference type="InterPro" id="IPR009003">
    <property type="entry name" value="Peptidase_S1_PA"/>
</dbReference>
<organism evidence="8 9">
    <name type="scientific">Loxostege sticticalis</name>
    <name type="common">Beet webworm moth</name>
    <dbReference type="NCBI Taxonomy" id="481309"/>
    <lineage>
        <taxon>Eukaryota</taxon>
        <taxon>Metazoa</taxon>
        <taxon>Ecdysozoa</taxon>
        <taxon>Arthropoda</taxon>
        <taxon>Hexapoda</taxon>
        <taxon>Insecta</taxon>
        <taxon>Pterygota</taxon>
        <taxon>Neoptera</taxon>
        <taxon>Endopterygota</taxon>
        <taxon>Lepidoptera</taxon>
        <taxon>Glossata</taxon>
        <taxon>Ditrysia</taxon>
        <taxon>Pyraloidea</taxon>
        <taxon>Crambidae</taxon>
        <taxon>Pyraustinae</taxon>
        <taxon>Loxostege</taxon>
    </lineage>
</organism>
<dbReference type="EMBL" id="JBEDNZ010000025">
    <property type="protein sequence ID" value="KAL0810784.1"/>
    <property type="molecule type" value="Genomic_DNA"/>
</dbReference>
<dbReference type="GO" id="GO:0006508">
    <property type="term" value="P:proteolysis"/>
    <property type="evidence" value="ECO:0007669"/>
    <property type="project" value="UniProtKB-KW"/>
</dbReference>
<comment type="caution">
    <text evidence="8">The sequence shown here is derived from an EMBL/GenBank/DDBJ whole genome shotgun (WGS) entry which is preliminary data.</text>
</comment>
<evidence type="ECO:0000256" key="1">
    <source>
        <dbReference type="ARBA" id="ARBA00007664"/>
    </source>
</evidence>
<evidence type="ECO:0000313" key="9">
    <source>
        <dbReference type="Proteomes" id="UP001549921"/>
    </source>
</evidence>
<gene>
    <name evidence="8" type="ORF">ABMA28_010101</name>
</gene>
<name>A0ABD0S9P6_LOXSC</name>
<comment type="similarity">
    <text evidence="1">Belongs to the peptidase S1 family.</text>
</comment>
<feature type="signal peptide" evidence="6">
    <location>
        <begin position="1"/>
        <end position="19"/>
    </location>
</feature>
<evidence type="ECO:0000256" key="4">
    <source>
        <dbReference type="ARBA" id="ARBA00022825"/>
    </source>
</evidence>
<evidence type="ECO:0000256" key="3">
    <source>
        <dbReference type="ARBA" id="ARBA00022801"/>
    </source>
</evidence>
<sequence>MLLPVILLFLQAHFWHGDARVVKPMSPTKNAKILGGHDIDITEAPYQVSVHFLGVFLWGGVLVDKDIVLTSAYFSNVQSSHPEHFKIRAGSSIIDEGGELYQVEKIVIHPDRHWFSYNLAVFKLSTPVTLSDKVAAIPMMKSGEEVPDGANLQVTGWGLTDVMNEEWPVMLQRVEVPKINLDLCRKQLPDLPKAVMCAGDDAVDKGFFVGDEGGPLVYNGKLAGVSSYFTLVKDDSKIIMFTEVYTKVSALRSWIDKTIQNMTSHI</sequence>